<proteinExistence type="predicted"/>
<organism evidence="2">
    <name type="scientific">marine sediment metagenome</name>
    <dbReference type="NCBI Taxonomy" id="412755"/>
    <lineage>
        <taxon>unclassified sequences</taxon>
        <taxon>metagenomes</taxon>
        <taxon>ecological metagenomes</taxon>
    </lineage>
</organism>
<keyword evidence="1" id="KW-0812">Transmembrane</keyword>
<comment type="caution">
    <text evidence="2">The sequence shown here is derived from an EMBL/GenBank/DDBJ whole genome shotgun (WGS) entry which is preliminary data.</text>
</comment>
<reference evidence="2" key="1">
    <citation type="journal article" date="2015" name="Nature">
        <title>Complex archaea that bridge the gap between prokaryotes and eukaryotes.</title>
        <authorList>
            <person name="Spang A."/>
            <person name="Saw J.H."/>
            <person name="Jorgensen S.L."/>
            <person name="Zaremba-Niedzwiedzka K."/>
            <person name="Martijn J."/>
            <person name="Lind A.E."/>
            <person name="van Eijk R."/>
            <person name="Schleper C."/>
            <person name="Guy L."/>
            <person name="Ettema T.J."/>
        </authorList>
    </citation>
    <scope>NUCLEOTIDE SEQUENCE</scope>
</reference>
<feature type="transmembrane region" description="Helical" evidence="1">
    <location>
        <begin position="12"/>
        <end position="42"/>
    </location>
</feature>
<keyword evidence="1" id="KW-0472">Membrane</keyword>
<keyword evidence="1" id="KW-1133">Transmembrane helix</keyword>
<evidence type="ECO:0000256" key="1">
    <source>
        <dbReference type="SAM" id="Phobius"/>
    </source>
</evidence>
<dbReference type="EMBL" id="LAZR01001217">
    <property type="protein sequence ID" value="KKN48528.1"/>
    <property type="molecule type" value="Genomic_DNA"/>
</dbReference>
<protein>
    <submittedName>
        <fullName evidence="2">Uncharacterized protein</fullName>
    </submittedName>
</protein>
<name>A0A0F9U4G2_9ZZZZ</name>
<dbReference type="AlphaFoldDB" id="A0A0F9U4G2"/>
<evidence type="ECO:0000313" key="2">
    <source>
        <dbReference type="EMBL" id="KKN48528.1"/>
    </source>
</evidence>
<gene>
    <name evidence="2" type="ORF">LCGC14_0652210</name>
</gene>
<accession>A0A0F9U4G2</accession>
<sequence length="47" mass="5506">MKLQVLGWLVWILAMLSIYIQGLIGIFLWSTLMLLSITLWVWGNKLE</sequence>